<organism evidence="2 3">
    <name type="scientific">Parthenolecanium corni</name>
    <dbReference type="NCBI Taxonomy" id="536013"/>
    <lineage>
        <taxon>Eukaryota</taxon>
        <taxon>Metazoa</taxon>
        <taxon>Ecdysozoa</taxon>
        <taxon>Arthropoda</taxon>
        <taxon>Hexapoda</taxon>
        <taxon>Insecta</taxon>
        <taxon>Pterygota</taxon>
        <taxon>Neoptera</taxon>
        <taxon>Paraneoptera</taxon>
        <taxon>Hemiptera</taxon>
        <taxon>Sternorrhyncha</taxon>
        <taxon>Coccoidea</taxon>
        <taxon>Coccidae</taxon>
        <taxon>Parthenolecanium</taxon>
    </lineage>
</organism>
<protein>
    <submittedName>
        <fullName evidence="2">Uncharacterized protein</fullName>
    </submittedName>
</protein>
<evidence type="ECO:0000313" key="3">
    <source>
        <dbReference type="Proteomes" id="UP001367676"/>
    </source>
</evidence>
<name>A0AAN9T6I2_9HEMI</name>
<sequence length="503" mass="57043">MSPKHNTQQLYQLEEKTLKMTSKMVQDAQLLLTLVRQRSATMSEQNKISAAKYVSDVRDALKESINVGIQKANQIVLDKIRDVENELTSFNFVIDHEVDSYGKDVGFDIQTIQTRVSKAESANVVQVLEEALSQVEHLIGSLEADIDKMYSQYGSYIIQTVENFMKNASDRISIMLNAQRRGCDCSISDRITICYNITSQNDVVYKNLLTVAKMINFVQNTTDTVKDVVNIYSEVDKNNVAKFENSKVTLEKVTDDARHEIDSILANDYNFLGSAVQKFAYEDHSVLQEFMIRSMKTVIQSLVGRLQTTMDNFEVVKPEQHRIKLVDEVKEKLEGLESEMKSKALLIADAALRSEFEQKANLEELKGLLKIRFADITRVVNTAFSDQRNQITTKLKYNLGYIVRQQLPYISSLTLQNYIPSDICPLALDYQKFIKNNLKQAVDKTDGEIITDLFVSANYFGDDTETGTAIMAPYNEYVSLSPRSESEVTPQDKVKHVDGTADI</sequence>
<dbReference type="EMBL" id="JBBCAQ010000037">
    <property type="protein sequence ID" value="KAK7574500.1"/>
    <property type="molecule type" value="Genomic_DNA"/>
</dbReference>
<dbReference type="Proteomes" id="UP001367676">
    <property type="component" value="Unassembled WGS sequence"/>
</dbReference>
<proteinExistence type="predicted"/>
<comment type="caution">
    <text evidence="2">The sequence shown here is derived from an EMBL/GenBank/DDBJ whole genome shotgun (WGS) entry which is preliminary data.</text>
</comment>
<reference evidence="2 3" key="1">
    <citation type="submission" date="2024-03" db="EMBL/GenBank/DDBJ databases">
        <title>Adaptation during the transition from Ophiocordyceps entomopathogen to insect associate is accompanied by gene loss and intensified selection.</title>
        <authorList>
            <person name="Ward C.M."/>
            <person name="Onetto C.A."/>
            <person name="Borneman A.R."/>
        </authorList>
    </citation>
    <scope>NUCLEOTIDE SEQUENCE [LARGE SCALE GENOMIC DNA]</scope>
    <source>
        <strain evidence="2">AWRI1</strain>
        <tissue evidence="2">Single Adult Female</tissue>
    </source>
</reference>
<feature type="compositionally biased region" description="Basic and acidic residues" evidence="1">
    <location>
        <begin position="484"/>
        <end position="503"/>
    </location>
</feature>
<evidence type="ECO:0000313" key="2">
    <source>
        <dbReference type="EMBL" id="KAK7574500.1"/>
    </source>
</evidence>
<dbReference type="AlphaFoldDB" id="A0AAN9T6I2"/>
<feature type="region of interest" description="Disordered" evidence="1">
    <location>
        <begin position="482"/>
        <end position="503"/>
    </location>
</feature>
<gene>
    <name evidence="2" type="ORF">V9T40_011691</name>
</gene>
<keyword evidence="3" id="KW-1185">Reference proteome</keyword>
<accession>A0AAN9T6I2</accession>
<evidence type="ECO:0000256" key="1">
    <source>
        <dbReference type="SAM" id="MobiDB-lite"/>
    </source>
</evidence>